<dbReference type="Gene3D" id="3.40.50.150">
    <property type="entry name" value="Vaccinia Virus protein VP39"/>
    <property type="match status" value="1"/>
</dbReference>
<comment type="caution">
    <text evidence="3">The sequence shown here is derived from an EMBL/GenBank/DDBJ whole genome shotgun (WGS) entry which is preliminary data.</text>
</comment>
<dbReference type="EMBL" id="RCVZ01000018">
    <property type="protein sequence ID" value="RLQ92407.1"/>
    <property type="molecule type" value="Genomic_DNA"/>
</dbReference>
<feature type="domain" description="Methyltransferase" evidence="2">
    <location>
        <begin position="32"/>
        <end position="124"/>
    </location>
</feature>
<evidence type="ECO:0000313" key="3">
    <source>
        <dbReference type="EMBL" id="RLQ92407.1"/>
    </source>
</evidence>
<dbReference type="GO" id="GO:0008168">
    <property type="term" value="F:methyltransferase activity"/>
    <property type="evidence" value="ECO:0007669"/>
    <property type="project" value="UniProtKB-KW"/>
</dbReference>
<dbReference type="InterPro" id="IPR029063">
    <property type="entry name" value="SAM-dependent_MTases_sf"/>
</dbReference>
<name>A0A3L7JNK5_9BACI</name>
<dbReference type="CDD" id="cd02440">
    <property type="entry name" value="AdoMet_MTases"/>
    <property type="match status" value="1"/>
</dbReference>
<protein>
    <submittedName>
        <fullName evidence="3">Class I SAM-dependent methyltransferase</fullName>
    </submittedName>
</protein>
<dbReference type="InterPro" id="IPR041698">
    <property type="entry name" value="Methyltransf_25"/>
</dbReference>
<dbReference type="SUPFAM" id="SSF53335">
    <property type="entry name" value="S-adenosyl-L-methionine-dependent methyltransferases"/>
    <property type="match status" value="1"/>
</dbReference>
<dbReference type="Gene3D" id="2.20.25.110">
    <property type="entry name" value="S-adenosyl-L-methionine-dependent methyltransferases"/>
    <property type="match status" value="1"/>
</dbReference>
<dbReference type="GO" id="GO:0032259">
    <property type="term" value="P:methylation"/>
    <property type="evidence" value="ECO:0007669"/>
    <property type="project" value="UniProtKB-KW"/>
</dbReference>
<reference evidence="3 4" key="1">
    <citation type="submission" date="2018-10" db="EMBL/GenBank/DDBJ databases">
        <title>Falsibacillus sp. genome draft.</title>
        <authorList>
            <person name="Shi S."/>
        </authorList>
    </citation>
    <scope>NUCLEOTIDE SEQUENCE [LARGE SCALE GENOMIC DNA]</scope>
    <source>
        <strain evidence="3 4">GY 10110</strain>
    </source>
</reference>
<gene>
    <name evidence="3" type="ORF">D9X91_19355</name>
</gene>
<evidence type="ECO:0000256" key="1">
    <source>
        <dbReference type="ARBA" id="ARBA00022679"/>
    </source>
</evidence>
<proteinExistence type="predicted"/>
<dbReference type="PANTHER" id="PTHR43861">
    <property type="entry name" value="TRANS-ACONITATE 2-METHYLTRANSFERASE-RELATED"/>
    <property type="match status" value="1"/>
</dbReference>
<evidence type="ECO:0000259" key="2">
    <source>
        <dbReference type="Pfam" id="PF13649"/>
    </source>
</evidence>
<dbReference type="AlphaFoldDB" id="A0A3L7JNK5"/>
<evidence type="ECO:0000313" key="4">
    <source>
        <dbReference type="Proteomes" id="UP000276770"/>
    </source>
</evidence>
<dbReference type="Pfam" id="PF13649">
    <property type="entry name" value="Methyltransf_25"/>
    <property type="match status" value="1"/>
</dbReference>
<keyword evidence="4" id="KW-1185">Reference proteome</keyword>
<keyword evidence="3" id="KW-0489">Methyltransferase</keyword>
<organism evidence="3 4">
    <name type="scientific">Falsibacillus albus</name>
    <dbReference type="NCBI Taxonomy" id="2478915"/>
    <lineage>
        <taxon>Bacteria</taxon>
        <taxon>Bacillati</taxon>
        <taxon>Bacillota</taxon>
        <taxon>Bacilli</taxon>
        <taxon>Bacillales</taxon>
        <taxon>Bacillaceae</taxon>
        <taxon>Falsibacillus</taxon>
    </lineage>
</organism>
<accession>A0A3L7JNK5</accession>
<keyword evidence="1 3" id="KW-0808">Transferase</keyword>
<sequence>MLIESIYDQMNEWGKDDDFFVELVNKIKPESIADLGCGTGRLTLHLAGLGFEILGIDPDEKAIETAIKKDRKHMVQWEIGTSEDLTETTFDLVMMTSNVAQVFLKEACWNQVLSDIYHSLNGGGYLLFDARNPLQKPWENWTKYKTKKRIIDLSGKPMMVWYEFLEINSSLVAYQTVYQADNSIIDREENTLAFRTKEQIESALKIAGFTDINVYGDWEFKQAAEHANSFIFAAKK</sequence>
<dbReference type="Proteomes" id="UP000276770">
    <property type="component" value="Unassembled WGS sequence"/>
</dbReference>